<evidence type="ECO:0000256" key="12">
    <source>
        <dbReference type="ARBA" id="ARBA00022801"/>
    </source>
</evidence>
<reference evidence="18 19" key="1">
    <citation type="journal article" date="2015" name="Genome Announc.">
        <title>Genome Sequence of Lactobacillus curieae CCTCC M 2011381T, a Novel Producer of Gamma-aminobutyric Acid.</title>
        <authorList>
            <person name="Wang Y."/>
            <person name="Wang Y."/>
            <person name="Lang C."/>
            <person name="Wei D."/>
            <person name="Xu P."/>
            <person name="Xie J."/>
        </authorList>
    </citation>
    <scope>NUCLEOTIDE SEQUENCE [LARGE SCALE GENOMIC DNA]</scope>
    <source>
        <strain evidence="18 19">CCTCC M 2011381</strain>
    </source>
</reference>
<dbReference type="RefSeq" id="WP_035167130.1">
    <property type="nucleotide sequence ID" value="NZ_CP018906.1"/>
</dbReference>
<dbReference type="KEGG" id="lcu:PL11_009195"/>
<dbReference type="NCBIfam" id="NF000595">
    <property type="entry name" value="PRK00015.1-3"/>
    <property type="match status" value="1"/>
</dbReference>
<feature type="binding site" evidence="14 15">
    <location>
        <position position="168"/>
    </location>
    <ligand>
        <name>a divalent metal cation</name>
        <dbReference type="ChEBI" id="CHEBI:60240"/>
    </ligand>
</feature>
<evidence type="ECO:0000256" key="4">
    <source>
        <dbReference type="ARBA" id="ARBA00004496"/>
    </source>
</evidence>
<comment type="cofactor">
    <cofactor evidence="2">
        <name>Mg(2+)</name>
        <dbReference type="ChEBI" id="CHEBI:18420"/>
    </cofactor>
</comment>
<evidence type="ECO:0000256" key="10">
    <source>
        <dbReference type="ARBA" id="ARBA00022723"/>
    </source>
</evidence>
<comment type="function">
    <text evidence="3 14 16">Endonuclease that specifically degrades the RNA of RNA-DNA hybrids.</text>
</comment>
<evidence type="ECO:0000256" key="8">
    <source>
        <dbReference type="ARBA" id="ARBA00022490"/>
    </source>
</evidence>
<evidence type="ECO:0000256" key="7">
    <source>
        <dbReference type="ARBA" id="ARBA00019179"/>
    </source>
</evidence>
<keyword evidence="10 14" id="KW-0479">Metal-binding</keyword>
<evidence type="ECO:0000313" key="19">
    <source>
        <dbReference type="Proteomes" id="UP000030361"/>
    </source>
</evidence>
<dbReference type="GO" id="GO:0004523">
    <property type="term" value="F:RNA-DNA hybrid ribonuclease activity"/>
    <property type="evidence" value="ECO:0007669"/>
    <property type="project" value="UniProtKB-UniRule"/>
</dbReference>
<dbReference type="SUPFAM" id="SSF53098">
    <property type="entry name" value="Ribonuclease H-like"/>
    <property type="match status" value="1"/>
</dbReference>
<dbReference type="GO" id="GO:0030145">
    <property type="term" value="F:manganese ion binding"/>
    <property type="evidence" value="ECO:0007669"/>
    <property type="project" value="UniProtKB-UniRule"/>
</dbReference>
<dbReference type="EMBL" id="CP018906">
    <property type="protein sequence ID" value="AQW22082.1"/>
    <property type="molecule type" value="Genomic_DNA"/>
</dbReference>
<dbReference type="Proteomes" id="UP000030361">
    <property type="component" value="Chromosome"/>
</dbReference>
<evidence type="ECO:0000256" key="14">
    <source>
        <dbReference type="HAMAP-Rule" id="MF_00052"/>
    </source>
</evidence>
<dbReference type="FunFam" id="3.30.420.10:FF:000006">
    <property type="entry name" value="Ribonuclease HII"/>
    <property type="match status" value="1"/>
</dbReference>
<evidence type="ECO:0000259" key="17">
    <source>
        <dbReference type="PROSITE" id="PS51975"/>
    </source>
</evidence>
<feature type="domain" description="RNase H type-2" evidence="17">
    <location>
        <begin position="70"/>
        <end position="253"/>
    </location>
</feature>
<evidence type="ECO:0000256" key="13">
    <source>
        <dbReference type="ARBA" id="ARBA00023211"/>
    </source>
</evidence>
<evidence type="ECO:0000256" key="9">
    <source>
        <dbReference type="ARBA" id="ARBA00022722"/>
    </source>
</evidence>
<organism evidence="18 19">
    <name type="scientific">Lentilactobacillus curieae</name>
    <dbReference type="NCBI Taxonomy" id="1138822"/>
    <lineage>
        <taxon>Bacteria</taxon>
        <taxon>Bacillati</taxon>
        <taxon>Bacillota</taxon>
        <taxon>Bacilli</taxon>
        <taxon>Lactobacillales</taxon>
        <taxon>Lactobacillaceae</taxon>
        <taxon>Lentilactobacillus</taxon>
    </lineage>
</organism>
<keyword evidence="12 14" id="KW-0378">Hydrolase</keyword>
<dbReference type="GO" id="GO:0043137">
    <property type="term" value="P:DNA replication, removal of RNA primer"/>
    <property type="evidence" value="ECO:0007669"/>
    <property type="project" value="TreeGrafter"/>
</dbReference>
<keyword evidence="19" id="KW-1185">Reference proteome</keyword>
<feature type="binding site" evidence="14 15">
    <location>
        <position position="76"/>
    </location>
    <ligand>
        <name>a divalent metal cation</name>
        <dbReference type="ChEBI" id="CHEBI:60240"/>
    </ligand>
</feature>
<feature type="binding site" evidence="14 15">
    <location>
        <position position="77"/>
    </location>
    <ligand>
        <name>a divalent metal cation</name>
        <dbReference type="ChEBI" id="CHEBI:60240"/>
    </ligand>
</feature>
<dbReference type="PANTHER" id="PTHR10954">
    <property type="entry name" value="RIBONUCLEASE H2 SUBUNIT A"/>
    <property type="match status" value="1"/>
</dbReference>
<dbReference type="GO" id="GO:0005737">
    <property type="term" value="C:cytoplasm"/>
    <property type="evidence" value="ECO:0007669"/>
    <property type="project" value="UniProtKB-SubCell"/>
</dbReference>
<dbReference type="OrthoDB" id="9803420at2"/>
<dbReference type="HAMAP" id="MF_00052_B">
    <property type="entry name" value="RNase_HII_B"/>
    <property type="match status" value="1"/>
</dbReference>
<dbReference type="EC" id="3.1.26.4" evidence="6 14"/>
<sequence length="253" mass="27785">MQTISVIKSLLADVTELDDPLLESLSGDPRKGVIQALTSCKRRIKKDNQRKVAFQARFKFEQSLWHKGINYVAGVDEVGRGPLAGPVVAAAVTLPSDFDLIEVNDSKQLSDKKRQLLAPQIKQEALAYGFGVINNQIIDSVNIYEAARLAMKDAVLSLSPRPEQLIVDAMNVPVSIPQLDMVKADSQSISVSAASIIAKVYRDEVMADYAKIYPEYDFDTNAGYGTKKHLEALKSVGPCPIHRRSFSPVADNL</sequence>
<evidence type="ECO:0000256" key="5">
    <source>
        <dbReference type="ARBA" id="ARBA00007383"/>
    </source>
</evidence>
<dbReference type="PANTHER" id="PTHR10954:SF18">
    <property type="entry name" value="RIBONUCLEASE HII"/>
    <property type="match status" value="1"/>
</dbReference>
<evidence type="ECO:0000256" key="11">
    <source>
        <dbReference type="ARBA" id="ARBA00022759"/>
    </source>
</evidence>
<comment type="cofactor">
    <cofactor evidence="14 15">
        <name>Mn(2+)</name>
        <dbReference type="ChEBI" id="CHEBI:29035"/>
    </cofactor>
    <cofactor evidence="14 15">
        <name>Mg(2+)</name>
        <dbReference type="ChEBI" id="CHEBI:18420"/>
    </cofactor>
    <text evidence="14 15">Manganese or magnesium. Binds 1 divalent metal ion per monomer in the absence of substrate. May bind a second metal ion after substrate binding.</text>
</comment>
<name>A0A1S6QKC9_9LACO</name>
<comment type="subcellular location">
    <subcellularLocation>
        <location evidence="4 14">Cytoplasm</location>
    </subcellularLocation>
</comment>
<evidence type="ECO:0000313" key="18">
    <source>
        <dbReference type="EMBL" id="AQW22082.1"/>
    </source>
</evidence>
<dbReference type="InterPro" id="IPR036397">
    <property type="entry name" value="RNaseH_sf"/>
</dbReference>
<dbReference type="GO" id="GO:0032299">
    <property type="term" value="C:ribonuclease H2 complex"/>
    <property type="evidence" value="ECO:0007669"/>
    <property type="project" value="TreeGrafter"/>
</dbReference>
<gene>
    <name evidence="14" type="primary">rnhB</name>
    <name evidence="18" type="ORF">PL11_009195</name>
</gene>
<dbReference type="InterPro" id="IPR022898">
    <property type="entry name" value="RNase_HII"/>
</dbReference>
<evidence type="ECO:0000256" key="3">
    <source>
        <dbReference type="ARBA" id="ARBA00004065"/>
    </source>
</evidence>
<dbReference type="InterPro" id="IPR012337">
    <property type="entry name" value="RNaseH-like_sf"/>
</dbReference>
<protein>
    <recommendedName>
        <fullName evidence="7 14">Ribonuclease HII</fullName>
        <shortName evidence="14">RNase HII</shortName>
        <ecNumber evidence="6 14">3.1.26.4</ecNumber>
    </recommendedName>
</protein>
<dbReference type="Gene3D" id="3.30.420.10">
    <property type="entry name" value="Ribonuclease H-like superfamily/Ribonuclease H"/>
    <property type="match status" value="1"/>
</dbReference>
<keyword evidence="8 14" id="KW-0963">Cytoplasm</keyword>
<evidence type="ECO:0000256" key="16">
    <source>
        <dbReference type="RuleBase" id="RU003515"/>
    </source>
</evidence>
<dbReference type="CDD" id="cd07182">
    <property type="entry name" value="RNase_HII_bacteria_HII_like"/>
    <property type="match status" value="1"/>
</dbReference>
<dbReference type="GO" id="GO:0006298">
    <property type="term" value="P:mismatch repair"/>
    <property type="evidence" value="ECO:0007669"/>
    <property type="project" value="TreeGrafter"/>
</dbReference>
<proteinExistence type="inferred from homology"/>
<keyword evidence="11 14" id="KW-0255">Endonuclease</keyword>
<dbReference type="NCBIfam" id="NF000594">
    <property type="entry name" value="PRK00015.1-1"/>
    <property type="match status" value="1"/>
</dbReference>
<comment type="similarity">
    <text evidence="5 14 16">Belongs to the RNase HII family.</text>
</comment>
<dbReference type="InterPro" id="IPR024567">
    <property type="entry name" value="RNase_HII/HIII_dom"/>
</dbReference>
<keyword evidence="13 14" id="KW-0464">Manganese</keyword>
<dbReference type="AlphaFoldDB" id="A0A1S6QKC9"/>
<comment type="catalytic activity">
    <reaction evidence="1 14 15 16">
        <text>Endonucleolytic cleavage to 5'-phosphomonoester.</text>
        <dbReference type="EC" id="3.1.26.4"/>
    </reaction>
</comment>
<keyword evidence="9 14" id="KW-0540">Nuclease</keyword>
<dbReference type="InterPro" id="IPR001352">
    <property type="entry name" value="RNase_HII/HIII"/>
</dbReference>
<evidence type="ECO:0000256" key="1">
    <source>
        <dbReference type="ARBA" id="ARBA00000077"/>
    </source>
</evidence>
<accession>A0A1S6QKC9</accession>
<evidence type="ECO:0000256" key="2">
    <source>
        <dbReference type="ARBA" id="ARBA00001946"/>
    </source>
</evidence>
<evidence type="ECO:0000256" key="15">
    <source>
        <dbReference type="PROSITE-ProRule" id="PRU01319"/>
    </source>
</evidence>
<dbReference type="GO" id="GO:0003723">
    <property type="term" value="F:RNA binding"/>
    <property type="evidence" value="ECO:0007669"/>
    <property type="project" value="UniProtKB-UniRule"/>
</dbReference>
<dbReference type="Pfam" id="PF01351">
    <property type="entry name" value="RNase_HII"/>
    <property type="match status" value="1"/>
</dbReference>
<dbReference type="eggNOG" id="COG0164">
    <property type="taxonomic scope" value="Bacteria"/>
</dbReference>
<evidence type="ECO:0000256" key="6">
    <source>
        <dbReference type="ARBA" id="ARBA00012180"/>
    </source>
</evidence>
<dbReference type="PROSITE" id="PS51975">
    <property type="entry name" value="RNASE_H_2"/>
    <property type="match status" value="1"/>
</dbReference>